<dbReference type="CDD" id="cd00683">
    <property type="entry name" value="Trans_IPPS_HH"/>
    <property type="match status" value="1"/>
</dbReference>
<dbReference type="SFLD" id="SFLDS00005">
    <property type="entry name" value="Isoprenoid_Synthase_Type_I"/>
    <property type="match status" value="1"/>
</dbReference>
<dbReference type="SUPFAM" id="SSF48576">
    <property type="entry name" value="Terpenoid synthases"/>
    <property type="match status" value="2"/>
</dbReference>
<comment type="caution">
    <text evidence="4">The sequence shown here is derived from an EMBL/GenBank/DDBJ whole genome shotgun (WGS) entry which is preliminary data.</text>
</comment>
<dbReference type="SFLD" id="SFLDG01018">
    <property type="entry name" value="Squalene/Phytoene_Synthase_Lik"/>
    <property type="match status" value="1"/>
</dbReference>
<dbReference type="Pfam" id="PF00494">
    <property type="entry name" value="SQS_PSY"/>
    <property type="match status" value="1"/>
</dbReference>
<dbReference type="PROSITE" id="PS01045">
    <property type="entry name" value="SQUALEN_PHYTOEN_SYN_2"/>
    <property type="match status" value="1"/>
</dbReference>
<accession>A0ABU9E6H4</accession>
<gene>
    <name evidence="4" type="ORF">WI372_05155</name>
</gene>
<dbReference type="Proteomes" id="UP001484239">
    <property type="component" value="Unassembled WGS sequence"/>
</dbReference>
<reference evidence="4 5" key="1">
    <citation type="submission" date="2024-02" db="EMBL/GenBank/DDBJ databases">
        <title>A novel Gemmatimonadota bacterium.</title>
        <authorList>
            <person name="Du Z.-J."/>
            <person name="Ye Y.-Q."/>
        </authorList>
    </citation>
    <scope>NUCLEOTIDE SEQUENCE [LARGE SCALE GENOMIC DNA]</scope>
    <source>
        <strain evidence="4 5">DH-20</strain>
    </source>
</reference>
<dbReference type="SFLD" id="SFLDG01212">
    <property type="entry name" value="Phytoene_synthase_like"/>
    <property type="match status" value="1"/>
</dbReference>
<proteinExistence type="predicted"/>
<keyword evidence="1" id="KW-0808">Transferase</keyword>
<evidence type="ECO:0000256" key="1">
    <source>
        <dbReference type="ARBA" id="ARBA00022679"/>
    </source>
</evidence>
<organism evidence="4 5">
    <name type="scientific">Gaopeijia maritima</name>
    <dbReference type="NCBI Taxonomy" id="3119007"/>
    <lineage>
        <taxon>Bacteria</taxon>
        <taxon>Pseudomonadati</taxon>
        <taxon>Gemmatimonadota</taxon>
        <taxon>Longimicrobiia</taxon>
        <taxon>Gaopeijiales</taxon>
        <taxon>Gaopeijiaceae</taxon>
        <taxon>Gaopeijia</taxon>
    </lineage>
</organism>
<dbReference type="InterPro" id="IPR033749">
    <property type="entry name" value="Polyprenyl_synt_CS"/>
</dbReference>
<name>A0ABU9E6H4_9BACT</name>
<dbReference type="Pfam" id="PF00348">
    <property type="entry name" value="polyprenyl_synt"/>
    <property type="match status" value="1"/>
</dbReference>
<dbReference type="InterPro" id="IPR002060">
    <property type="entry name" value="Squ/phyt_synthse"/>
</dbReference>
<protein>
    <submittedName>
        <fullName evidence="4">Squalene/phytoene synthase family protein</fullName>
    </submittedName>
</protein>
<keyword evidence="3" id="KW-0460">Magnesium</keyword>
<sequence length="647" mass="70774">MSAPARPEASESASVALDRAGARVHAALRDAAAALRMDDLHVPEPRGQLLRPLVGWAVLDPPARGSVDDRFWYGLLAIQMVHEASLLHDDLIDEADTRRGRPTVRATRGAAAALVEGDHLLTSAYRVAAATGSPTFMTLFARAVERTVAGEIAQQRAAGRRLDPAEYRRAIEGKSGELFGATVAWARLWTGRGGAGGIEPGRSVGALYQMVDDALDYCPVADTGKEPLQDYRQQKWTFVLDHVAACGFDAPPEAIVHRVFEVDDGAASVRVVERLQSERVSVVQALQPADGLLDAILGGWVARVAAAYARQVERSRVERVETSAVDFQQVTALARAVGSPKDWGDYFAHHSRSFRFASRLFPEDARRSIEGVYAFCRFTDDLVDEATGGPDEARRRVAVWRSLAAEAYRGNATGVPLADHVMGEAARRGVPFHYIDDLLAGVESDLDPGRFSDEAELRRYTYRVASVVGGWISELFGVHDPRLLARAFELGHAMQLTNILRDVGEDWRQGRVYLPRTLLRRHQVSSADLESLSEGGPLPEHWAPLCEELMAEADRSYEAAFEALPELPGFYARPVAVAARVYQGIHEAIRRNHYDNGTLRAHTGRVDKLRLGWRGLRELRSARLAVEGAPAPAAVGFQLAAHDGAAT</sequence>
<evidence type="ECO:0000256" key="3">
    <source>
        <dbReference type="ARBA" id="ARBA00022842"/>
    </source>
</evidence>
<dbReference type="InterPro" id="IPR000092">
    <property type="entry name" value="Polyprenyl_synt"/>
</dbReference>
<dbReference type="PROSITE" id="PS00723">
    <property type="entry name" value="POLYPRENYL_SYNTHASE_1"/>
    <property type="match status" value="1"/>
</dbReference>
<evidence type="ECO:0000256" key="2">
    <source>
        <dbReference type="ARBA" id="ARBA00022723"/>
    </source>
</evidence>
<keyword evidence="2" id="KW-0479">Metal-binding</keyword>
<dbReference type="InterPro" id="IPR044843">
    <property type="entry name" value="Trans_IPPS_bact-type"/>
</dbReference>
<dbReference type="InterPro" id="IPR033904">
    <property type="entry name" value="Trans_IPPS_HH"/>
</dbReference>
<dbReference type="PANTHER" id="PTHR31480">
    <property type="entry name" value="BIFUNCTIONAL LYCOPENE CYCLASE/PHYTOENE SYNTHASE"/>
    <property type="match status" value="1"/>
</dbReference>
<evidence type="ECO:0000313" key="4">
    <source>
        <dbReference type="EMBL" id="MEK9500356.1"/>
    </source>
</evidence>
<dbReference type="InterPro" id="IPR008949">
    <property type="entry name" value="Isoprenoid_synthase_dom_sf"/>
</dbReference>
<keyword evidence="5" id="KW-1185">Reference proteome</keyword>
<evidence type="ECO:0000313" key="5">
    <source>
        <dbReference type="Proteomes" id="UP001484239"/>
    </source>
</evidence>
<dbReference type="EMBL" id="JBBHLI010000002">
    <property type="protein sequence ID" value="MEK9500356.1"/>
    <property type="molecule type" value="Genomic_DNA"/>
</dbReference>
<dbReference type="Gene3D" id="1.10.600.10">
    <property type="entry name" value="Farnesyl Diphosphate Synthase"/>
    <property type="match status" value="2"/>
</dbReference>
<dbReference type="RefSeq" id="WP_405284838.1">
    <property type="nucleotide sequence ID" value="NZ_CP144380.1"/>
</dbReference>
<dbReference type="InterPro" id="IPR019845">
    <property type="entry name" value="Squalene/phytoene_synthase_CS"/>
</dbReference>